<dbReference type="Proteomes" id="UP001430953">
    <property type="component" value="Unassembled WGS sequence"/>
</dbReference>
<sequence length="151" mass="17184">MFSYTSSSGKGEAKVALRCCKTEHYYPSSPLPRTLRRPGSRVEEDAMAKTKNPGNYGQGPLTPTLPPFSPRRDLSPDSWFLTFISRSNTMGCFALFTIFRPWRFDFSPDFNIPLDAHCDSLCGAKHDLILISVDVKYSTTRWQIGYKRITF</sequence>
<accession>A0AAW2GS53</accession>
<name>A0AAW2GS53_9HYME</name>
<keyword evidence="3" id="KW-1185">Reference proteome</keyword>
<proteinExistence type="predicted"/>
<comment type="caution">
    <text evidence="2">The sequence shown here is derived from an EMBL/GenBank/DDBJ whole genome shotgun (WGS) entry which is preliminary data.</text>
</comment>
<feature type="region of interest" description="Disordered" evidence="1">
    <location>
        <begin position="30"/>
        <end position="70"/>
    </location>
</feature>
<protein>
    <submittedName>
        <fullName evidence="2">Uncharacterized protein</fullName>
    </submittedName>
</protein>
<organism evidence="2 3">
    <name type="scientific">Cardiocondyla obscurior</name>
    <dbReference type="NCBI Taxonomy" id="286306"/>
    <lineage>
        <taxon>Eukaryota</taxon>
        <taxon>Metazoa</taxon>
        <taxon>Ecdysozoa</taxon>
        <taxon>Arthropoda</taxon>
        <taxon>Hexapoda</taxon>
        <taxon>Insecta</taxon>
        <taxon>Pterygota</taxon>
        <taxon>Neoptera</taxon>
        <taxon>Endopterygota</taxon>
        <taxon>Hymenoptera</taxon>
        <taxon>Apocrita</taxon>
        <taxon>Aculeata</taxon>
        <taxon>Formicoidea</taxon>
        <taxon>Formicidae</taxon>
        <taxon>Myrmicinae</taxon>
        <taxon>Cardiocondyla</taxon>
    </lineage>
</organism>
<evidence type="ECO:0000313" key="2">
    <source>
        <dbReference type="EMBL" id="KAL0130073.1"/>
    </source>
</evidence>
<dbReference type="AlphaFoldDB" id="A0AAW2GS53"/>
<dbReference type="EMBL" id="JADYXP020000002">
    <property type="protein sequence ID" value="KAL0130073.1"/>
    <property type="molecule type" value="Genomic_DNA"/>
</dbReference>
<evidence type="ECO:0000313" key="3">
    <source>
        <dbReference type="Proteomes" id="UP001430953"/>
    </source>
</evidence>
<gene>
    <name evidence="2" type="ORF">PUN28_001990</name>
</gene>
<evidence type="ECO:0000256" key="1">
    <source>
        <dbReference type="SAM" id="MobiDB-lite"/>
    </source>
</evidence>
<reference evidence="2 3" key="1">
    <citation type="submission" date="2023-03" db="EMBL/GenBank/DDBJ databases">
        <title>High recombination rates correlate with genetic variation in Cardiocondyla obscurior ants.</title>
        <authorList>
            <person name="Errbii M."/>
        </authorList>
    </citation>
    <scope>NUCLEOTIDE SEQUENCE [LARGE SCALE GENOMIC DNA]</scope>
    <source>
        <strain evidence="2">Alpha-2009</strain>
        <tissue evidence="2">Whole body</tissue>
    </source>
</reference>